<dbReference type="GO" id="GO:0032259">
    <property type="term" value="P:methylation"/>
    <property type="evidence" value="ECO:0007669"/>
    <property type="project" value="UniProtKB-KW"/>
</dbReference>
<dbReference type="Pfam" id="PF05175">
    <property type="entry name" value="MTS"/>
    <property type="match status" value="1"/>
</dbReference>
<dbReference type="EMBL" id="CP081495">
    <property type="protein sequence ID" value="UYW01442.1"/>
    <property type="molecule type" value="Genomic_DNA"/>
</dbReference>
<dbReference type="PROSITE" id="PS00092">
    <property type="entry name" value="N6_MTASE"/>
    <property type="match status" value="1"/>
</dbReference>
<sequence>MVIKTYRDQFRAKLLDLYDETEVDNFFYRLLDAYTDVKKYQLAIEPELCFTTEQVDLFNRALDLLQNFTPIQYIVGHTYFYEGFFKVDSNTLIPRPETEELVDLIIKNHTNQPHIKVLDIGTGSGCIAISLASYLPQAQVTAFDVSEKALVIAAENAKLNKVQVAFQLQNILTTQHLENKYDIIVSNPPYVRNLEKQEIKPNVLEHEPHLALFVEDDNPLLFYKKTTELACTALTNKGVLYFEINQYLGPETVAMIQKFNVFQSVTLLQDMFGNDRIIVAKK</sequence>
<protein>
    <recommendedName>
        <fullName evidence="1">peptide chain release factor N(5)-glutamine methyltransferase</fullName>
        <ecNumber evidence="1">2.1.1.297</ecNumber>
    </recommendedName>
</protein>
<dbReference type="Gene3D" id="1.10.8.10">
    <property type="entry name" value="DNA helicase RuvA subunit, C-terminal domain"/>
    <property type="match status" value="1"/>
</dbReference>
<reference evidence="7" key="1">
    <citation type="submission" date="2021-08" db="EMBL/GenBank/DDBJ databases">
        <title>Flavobacterium sp. strain CC-SYL302.</title>
        <authorList>
            <person name="Lin S.-Y."/>
            <person name="Lee T.-H."/>
            <person name="Young C.-C."/>
        </authorList>
    </citation>
    <scope>NUCLEOTIDE SEQUENCE</scope>
    <source>
        <strain evidence="7">CC-SYL302</strain>
    </source>
</reference>
<keyword evidence="2 7" id="KW-0489">Methyltransferase</keyword>
<dbReference type="SUPFAM" id="SSF53335">
    <property type="entry name" value="S-adenosyl-L-methionine-dependent methyltransferases"/>
    <property type="match status" value="1"/>
</dbReference>
<keyword evidence="4" id="KW-0949">S-adenosyl-L-methionine</keyword>
<dbReference type="InterPro" id="IPR029063">
    <property type="entry name" value="SAM-dependent_MTases_sf"/>
</dbReference>
<dbReference type="InterPro" id="IPR004556">
    <property type="entry name" value="HemK-like"/>
</dbReference>
<feature type="domain" description="Methyltransferase small" evidence="6">
    <location>
        <begin position="104"/>
        <end position="198"/>
    </location>
</feature>
<dbReference type="EC" id="2.1.1.297" evidence="1"/>
<dbReference type="GO" id="GO:0102559">
    <property type="term" value="F:peptide chain release factor N(5)-glutamine methyltransferase activity"/>
    <property type="evidence" value="ECO:0007669"/>
    <property type="project" value="UniProtKB-EC"/>
</dbReference>
<dbReference type="InterPro" id="IPR002052">
    <property type="entry name" value="DNA_methylase_N6_adenine_CS"/>
</dbReference>
<dbReference type="NCBIfam" id="TIGR03534">
    <property type="entry name" value="RF_mod_PrmC"/>
    <property type="match status" value="1"/>
</dbReference>
<evidence type="ECO:0000256" key="1">
    <source>
        <dbReference type="ARBA" id="ARBA00012771"/>
    </source>
</evidence>
<dbReference type="RefSeq" id="WP_264433911.1">
    <property type="nucleotide sequence ID" value="NZ_CP081495.1"/>
</dbReference>
<dbReference type="InterPro" id="IPR050320">
    <property type="entry name" value="N5-glutamine_MTase"/>
</dbReference>
<evidence type="ECO:0000256" key="5">
    <source>
        <dbReference type="ARBA" id="ARBA00048391"/>
    </source>
</evidence>
<evidence type="ECO:0000259" key="6">
    <source>
        <dbReference type="Pfam" id="PF05175"/>
    </source>
</evidence>
<dbReference type="InterPro" id="IPR019874">
    <property type="entry name" value="RF_methyltr_PrmC"/>
</dbReference>
<evidence type="ECO:0000256" key="3">
    <source>
        <dbReference type="ARBA" id="ARBA00022679"/>
    </source>
</evidence>
<dbReference type="InterPro" id="IPR007848">
    <property type="entry name" value="Small_mtfrase_dom"/>
</dbReference>
<keyword evidence="3 7" id="KW-0808">Transferase</keyword>
<name>A0ABY6LZJ3_9FLAO</name>
<evidence type="ECO:0000313" key="7">
    <source>
        <dbReference type="EMBL" id="UYW01442.1"/>
    </source>
</evidence>
<dbReference type="PANTHER" id="PTHR18895:SF74">
    <property type="entry name" value="MTRF1L RELEASE FACTOR GLUTAMINE METHYLTRANSFERASE"/>
    <property type="match status" value="1"/>
</dbReference>
<dbReference type="Gene3D" id="3.40.50.150">
    <property type="entry name" value="Vaccinia Virus protein VP39"/>
    <property type="match status" value="1"/>
</dbReference>
<organism evidence="7 8">
    <name type="scientific">Flavobacterium agricola</name>
    <dbReference type="NCBI Taxonomy" id="2870839"/>
    <lineage>
        <taxon>Bacteria</taxon>
        <taxon>Pseudomonadati</taxon>
        <taxon>Bacteroidota</taxon>
        <taxon>Flavobacteriia</taxon>
        <taxon>Flavobacteriales</taxon>
        <taxon>Flavobacteriaceae</taxon>
        <taxon>Flavobacterium</taxon>
    </lineage>
</organism>
<dbReference type="Proteomes" id="UP001163328">
    <property type="component" value="Chromosome"/>
</dbReference>
<dbReference type="NCBIfam" id="TIGR00536">
    <property type="entry name" value="hemK_fam"/>
    <property type="match status" value="1"/>
</dbReference>
<dbReference type="CDD" id="cd02440">
    <property type="entry name" value="AdoMet_MTases"/>
    <property type="match status" value="1"/>
</dbReference>
<evidence type="ECO:0000256" key="2">
    <source>
        <dbReference type="ARBA" id="ARBA00022603"/>
    </source>
</evidence>
<accession>A0ABY6LZJ3</accession>
<evidence type="ECO:0000313" key="8">
    <source>
        <dbReference type="Proteomes" id="UP001163328"/>
    </source>
</evidence>
<evidence type="ECO:0000256" key="4">
    <source>
        <dbReference type="ARBA" id="ARBA00022691"/>
    </source>
</evidence>
<comment type="catalytic activity">
    <reaction evidence="5">
        <text>L-glutaminyl-[peptide chain release factor] + S-adenosyl-L-methionine = N(5)-methyl-L-glutaminyl-[peptide chain release factor] + S-adenosyl-L-homocysteine + H(+)</text>
        <dbReference type="Rhea" id="RHEA:42896"/>
        <dbReference type="Rhea" id="RHEA-COMP:10271"/>
        <dbReference type="Rhea" id="RHEA-COMP:10272"/>
        <dbReference type="ChEBI" id="CHEBI:15378"/>
        <dbReference type="ChEBI" id="CHEBI:30011"/>
        <dbReference type="ChEBI" id="CHEBI:57856"/>
        <dbReference type="ChEBI" id="CHEBI:59789"/>
        <dbReference type="ChEBI" id="CHEBI:61891"/>
        <dbReference type="EC" id="2.1.1.297"/>
    </reaction>
</comment>
<dbReference type="PANTHER" id="PTHR18895">
    <property type="entry name" value="HEMK METHYLTRANSFERASE"/>
    <property type="match status" value="1"/>
</dbReference>
<keyword evidence="8" id="KW-1185">Reference proteome</keyword>
<proteinExistence type="predicted"/>
<gene>
    <name evidence="7" type="primary">prmC</name>
    <name evidence="7" type="ORF">K5I29_00335</name>
</gene>